<proteinExistence type="predicted"/>
<evidence type="ECO:0000256" key="1">
    <source>
        <dbReference type="SAM" id="MobiDB-lite"/>
    </source>
</evidence>
<feature type="region of interest" description="Disordered" evidence="1">
    <location>
        <begin position="1"/>
        <end position="37"/>
    </location>
</feature>
<keyword evidence="3" id="KW-1185">Reference proteome</keyword>
<evidence type="ECO:0000313" key="2">
    <source>
        <dbReference type="EMBL" id="GIL84125.1"/>
    </source>
</evidence>
<feature type="compositionally biased region" description="Polar residues" evidence="1">
    <location>
        <begin position="543"/>
        <end position="585"/>
    </location>
</feature>
<organism evidence="2 3">
    <name type="scientific">Volvox reticuliferus</name>
    <dbReference type="NCBI Taxonomy" id="1737510"/>
    <lineage>
        <taxon>Eukaryota</taxon>
        <taxon>Viridiplantae</taxon>
        <taxon>Chlorophyta</taxon>
        <taxon>core chlorophytes</taxon>
        <taxon>Chlorophyceae</taxon>
        <taxon>CS clade</taxon>
        <taxon>Chlamydomonadales</taxon>
        <taxon>Volvocaceae</taxon>
        <taxon>Volvox</taxon>
    </lineage>
</organism>
<dbReference type="EMBL" id="BNCP01000028">
    <property type="protein sequence ID" value="GIL84125.1"/>
    <property type="molecule type" value="Genomic_DNA"/>
</dbReference>
<reference evidence="2" key="1">
    <citation type="journal article" date="2021" name="Proc. Natl. Acad. Sci. U.S.A.">
        <title>Three genomes in the algal genus Volvox reveal the fate of a haploid sex-determining region after a transition to homothallism.</title>
        <authorList>
            <person name="Yamamoto K."/>
            <person name="Hamaji T."/>
            <person name="Kawai-Toyooka H."/>
            <person name="Matsuzaki R."/>
            <person name="Takahashi F."/>
            <person name="Nishimura Y."/>
            <person name="Kawachi M."/>
            <person name="Noguchi H."/>
            <person name="Minakuchi Y."/>
            <person name="Umen J.G."/>
            <person name="Toyoda A."/>
            <person name="Nozaki H."/>
        </authorList>
    </citation>
    <scope>NUCLEOTIDE SEQUENCE</scope>
    <source>
        <strain evidence="2">NIES-3786</strain>
    </source>
</reference>
<name>A0A8J4CLN0_9CHLO</name>
<feature type="region of interest" description="Disordered" evidence="1">
    <location>
        <begin position="996"/>
        <end position="1015"/>
    </location>
</feature>
<feature type="region of interest" description="Disordered" evidence="1">
    <location>
        <begin position="199"/>
        <end position="261"/>
    </location>
</feature>
<dbReference type="Proteomes" id="UP000747110">
    <property type="component" value="Unassembled WGS sequence"/>
</dbReference>
<feature type="compositionally biased region" description="Low complexity" evidence="1">
    <location>
        <begin position="9"/>
        <end position="18"/>
    </location>
</feature>
<accession>A0A8J4CLN0</accession>
<feature type="region of interest" description="Disordered" evidence="1">
    <location>
        <begin position="1308"/>
        <end position="1337"/>
    </location>
</feature>
<comment type="caution">
    <text evidence="2">The sequence shown here is derived from an EMBL/GenBank/DDBJ whole genome shotgun (WGS) entry which is preliminary data.</text>
</comment>
<feature type="region of interest" description="Disordered" evidence="1">
    <location>
        <begin position="105"/>
        <end position="181"/>
    </location>
</feature>
<feature type="region of interest" description="Disordered" evidence="1">
    <location>
        <begin position="543"/>
        <end position="586"/>
    </location>
</feature>
<feature type="compositionally biased region" description="Polar residues" evidence="1">
    <location>
        <begin position="108"/>
        <end position="122"/>
    </location>
</feature>
<dbReference type="OrthoDB" id="10550163at2759"/>
<evidence type="ECO:0000313" key="3">
    <source>
        <dbReference type="Proteomes" id="UP000747110"/>
    </source>
</evidence>
<feature type="region of interest" description="Disordered" evidence="1">
    <location>
        <begin position="1051"/>
        <end position="1072"/>
    </location>
</feature>
<sequence length="1516" mass="148538">GGQAGVVRGPAQGQVNAAAGGGRSKAPSATAQLAAARNSRVRGRYATSSSACDDDPVMGAVADAIKNATAALKLRPAPARTLTTQFLSHQGLDLEARTTRPRARHKISTSGPQQQLHQSLSSGRGVRTSVGCPTAMGAGGRRRRASASAIGTGAGTGTGREETHGVYAQQNQQRHWEQRRQSAPLAQVDLWELASVPVSPQTHSPDVHTQGGSSMLSLPPSPYPGIAVIRTSPPPSPGSVGFRSNPPATPPPVPTGAAAGGRRPAGAASLCAGLNMDSPAAAVLGNLGYGSPERTPESASTGSIARRTIDMFSGDSGASGSGGLAVRTGWSPVYGGGTMAFGSDFSGSGMGDSLRFSLSTDSSSPFGERTAGSPVFLMLGSAAAGSSAAASPAAAVAATAAAAMVGPGGVLVRIPQTIQLSSPGLDGGQGRTGVRITPVGIAPPSGDGAGAVGGATLIAAPTAPGGLAVGAFRYGSLTSSPSSSYMTLPYDAGTAVLRSSVRSGGVLRTIGGFAATSTNTNDALAQTVNTVSASGRCPQPIPQQLSQPVATVNPGASATSPDTANVISTKSNNGPTATSVTDTQMSSSTEAAGASALAGAEAAAAAACNPAFVSSSWPGVITRARGSSPRDDRAALSSLRPGFAGTCSVAGTEAAPARRSLSGGGLPPLLPPLQQEDAHTTSASTAFMVADAAVDVAASADVNAVVNAISQQADAYTLARNSAPLPMTNSGRTHGGLLHGVRFTKILAQQFAASLLLSNPASPSAVAAAAALGASVTAAPAVTGPGGGGAGSCATSSCEPASRNAILSAAGDSNKSEGGAAGGMMESLCLEPRSVSAPSGLASWLQTRVGGHVSASRAVAAAGMADYQGLCFEPVSLRTGRRPPSTSADGAAAIPAAAASTELGINDAGLISTRSESGGATLTAAGATAVATVGALTGAGAHAARAASSSSGTVGPDKLRASDPAFGSAHNAVMTILSRATVSGGGVPSVPADTALATHGSADGTTTAAVDPNHKAGQEDPLLALQSLIYKMKHLAGDGDVTDCGSESLRATARTGSTGSGSRGSDRECIRTSATESSVAAFAVESGAATMTGNRTILSHEPRTAAPPHPGNSSAAGSAVSFTAAASEVPVAEVLPTDRTGGGGGNAASAIADSSSDTANAPLAEPLPVEVLVQRAEQLRASIMGTNGLSRGCSPVPASPACSWTGSTVKHASPLSALGLCPGVPGAANGGIGGPSSGVAAVIISPVQLRYGAAIANSGVQRSGLVSVSAGGGAVSSWRMDGVGVRSGSENAGADFVFPRLRMDAVPTGPTGVRATQLRPMGDSPGPATVPQGQTMSEEEMMPEISLAGGLDQMPTGDRKSPRRLMPTALASEAQPLATAAADQPRYSVWSLVDHLPSTVASSTTSTSAVTTGSSTNTTTAAGRATIATVTAPQLPLALSQSIASATGLAASAGVSADTHVGYQALAPSASVRSSQSSVPEPLAPAITGLAKEGDGQQGGDSLAALQSLIRQVAHL</sequence>
<feature type="non-terminal residue" evidence="2">
    <location>
        <position position="1516"/>
    </location>
</feature>
<gene>
    <name evidence="2" type="ORF">Vretifemale_12806</name>
</gene>
<protein>
    <submittedName>
        <fullName evidence="2">Uncharacterized protein</fullName>
    </submittedName>
</protein>